<dbReference type="Proteomes" id="UP000736373">
    <property type="component" value="Unassembled WGS sequence"/>
</dbReference>
<gene>
    <name evidence="1" type="ORF">F6X42_42220</name>
</gene>
<dbReference type="SUPFAM" id="SSF52096">
    <property type="entry name" value="ClpP/crotonase"/>
    <property type="match status" value="1"/>
</dbReference>
<dbReference type="InterPro" id="IPR029045">
    <property type="entry name" value="ClpP/crotonase-like_dom_sf"/>
</dbReference>
<dbReference type="RefSeq" id="WP_187639568.1">
    <property type="nucleotide sequence ID" value="NZ_VZQQ01000142.1"/>
</dbReference>
<keyword evidence="2" id="KW-1185">Reference proteome</keyword>
<protein>
    <recommendedName>
        <fullName evidence="3">Enoyl-CoA hydratase/isomerase-like protein</fullName>
    </recommendedName>
</protein>
<proteinExistence type="predicted"/>
<sequence>MEIADVIRRLRKGIGHKELDVRALMIGGHGGAFCGVGDVKGMARKKIGLMMHGRMTDMQDWFHDLIKLEMLVIAAVDGPAFGHPAAIWTSFRSAALIGRSAQRLILAGTTILMTDQ</sequence>
<organism evidence="1 2">
    <name type="scientific">Paraburkholderia podalyriae</name>
    <dbReference type="NCBI Taxonomy" id="1938811"/>
    <lineage>
        <taxon>Bacteria</taxon>
        <taxon>Pseudomonadati</taxon>
        <taxon>Pseudomonadota</taxon>
        <taxon>Betaproteobacteria</taxon>
        <taxon>Burkholderiales</taxon>
        <taxon>Burkholderiaceae</taxon>
        <taxon>Paraburkholderia</taxon>
    </lineage>
</organism>
<evidence type="ECO:0008006" key="3">
    <source>
        <dbReference type="Google" id="ProtNLM"/>
    </source>
</evidence>
<comment type="caution">
    <text evidence="1">The sequence shown here is derived from an EMBL/GenBank/DDBJ whole genome shotgun (WGS) entry which is preliminary data.</text>
</comment>
<dbReference type="EMBL" id="VZQQ01000142">
    <property type="protein sequence ID" value="MBC8752735.1"/>
    <property type="molecule type" value="Genomic_DNA"/>
</dbReference>
<name>A0ABR7Q2F3_9BURK</name>
<reference evidence="1 2" key="1">
    <citation type="submission" date="2019-09" db="EMBL/GenBank/DDBJ databases">
        <title>Paraburkholderia podalyriae sp. nov., A South African Podalyria-associated rhizobium.</title>
        <authorList>
            <person name="Mavima L."/>
            <person name="Beukes C.W."/>
            <person name="Palmer M."/>
            <person name="De Meyer S.E."/>
            <person name="James E.K."/>
            <person name="Maluk M."/>
            <person name="Avontuur J.R."/>
            <person name="Chan W.Y."/>
            <person name="Venter S.N."/>
            <person name="Steenkamp E.T."/>
        </authorList>
    </citation>
    <scope>NUCLEOTIDE SEQUENCE [LARGE SCALE GENOMIC DNA]</scope>
    <source>
        <strain evidence="1 2">WC7.3b</strain>
    </source>
</reference>
<evidence type="ECO:0000313" key="2">
    <source>
        <dbReference type="Proteomes" id="UP000736373"/>
    </source>
</evidence>
<accession>A0ABR7Q2F3</accession>
<evidence type="ECO:0000313" key="1">
    <source>
        <dbReference type="EMBL" id="MBC8752735.1"/>
    </source>
</evidence>
<dbReference type="Gene3D" id="3.90.226.10">
    <property type="entry name" value="2-enoyl-CoA Hydratase, Chain A, domain 1"/>
    <property type="match status" value="1"/>
</dbReference>